<dbReference type="EMBL" id="SHKL01000001">
    <property type="protein sequence ID" value="RZT85551.1"/>
    <property type="molecule type" value="Genomic_DNA"/>
</dbReference>
<keyword evidence="3" id="KW-1185">Reference proteome</keyword>
<feature type="region of interest" description="Disordered" evidence="1">
    <location>
        <begin position="74"/>
        <end position="102"/>
    </location>
</feature>
<sequence>MTHDPCTAQRLRDDRARLADAAVALRRSAAGAGYAGLRGQYTGFALAGLLDSVSLQLDQVPAQVRRDALAAAGHLLDGPDGHHDPRTIGARPVTAGPGRRGR</sequence>
<proteinExistence type="predicted"/>
<evidence type="ECO:0000313" key="2">
    <source>
        <dbReference type="EMBL" id="RZT85551.1"/>
    </source>
</evidence>
<comment type="caution">
    <text evidence="2">The sequence shown here is derived from an EMBL/GenBank/DDBJ whole genome shotgun (WGS) entry which is preliminary data.</text>
</comment>
<evidence type="ECO:0000313" key="3">
    <source>
        <dbReference type="Proteomes" id="UP000291591"/>
    </source>
</evidence>
<organism evidence="2 3">
    <name type="scientific">Pseudonocardia sediminis</name>
    <dbReference type="NCBI Taxonomy" id="1397368"/>
    <lineage>
        <taxon>Bacteria</taxon>
        <taxon>Bacillati</taxon>
        <taxon>Actinomycetota</taxon>
        <taxon>Actinomycetes</taxon>
        <taxon>Pseudonocardiales</taxon>
        <taxon>Pseudonocardiaceae</taxon>
        <taxon>Pseudonocardia</taxon>
    </lineage>
</organism>
<name>A0A4Q7UX94_PSEST</name>
<accession>A0A4Q7UX94</accession>
<dbReference type="Proteomes" id="UP000291591">
    <property type="component" value="Unassembled WGS sequence"/>
</dbReference>
<gene>
    <name evidence="2" type="ORF">EV383_2424</name>
</gene>
<feature type="compositionally biased region" description="Basic and acidic residues" evidence="1">
    <location>
        <begin position="77"/>
        <end position="86"/>
    </location>
</feature>
<protein>
    <submittedName>
        <fullName evidence="2">Uncharacterized protein</fullName>
    </submittedName>
</protein>
<evidence type="ECO:0000256" key="1">
    <source>
        <dbReference type="SAM" id="MobiDB-lite"/>
    </source>
</evidence>
<dbReference type="AlphaFoldDB" id="A0A4Q7UX94"/>
<reference evidence="2 3" key="1">
    <citation type="submission" date="2019-02" db="EMBL/GenBank/DDBJ databases">
        <title>Sequencing the genomes of 1000 actinobacteria strains.</title>
        <authorList>
            <person name="Klenk H.-P."/>
        </authorList>
    </citation>
    <scope>NUCLEOTIDE SEQUENCE [LARGE SCALE GENOMIC DNA]</scope>
    <source>
        <strain evidence="2 3">DSM 45779</strain>
    </source>
</reference>